<organism evidence="1">
    <name type="scientific">Klebsiella phage FKP3</name>
    <dbReference type="NCBI Taxonomy" id="3231233"/>
    <lineage>
        <taxon>Viruses</taxon>
        <taxon>Duplodnaviria</taxon>
        <taxon>Heunggongvirae</taxon>
        <taxon>Uroviricota</taxon>
        <taxon>Caudoviricetes</taxon>
        <taxon>Stephanstirmvirinae</taxon>
        <taxon>Justusliebigvirus</taxon>
    </lineage>
</organism>
<dbReference type="EMBL" id="PP895363">
    <property type="protein sequence ID" value="XCI78190.1"/>
    <property type="molecule type" value="Genomic_DNA"/>
</dbReference>
<evidence type="ECO:0000313" key="1">
    <source>
        <dbReference type="EMBL" id="XCI78190.1"/>
    </source>
</evidence>
<sequence>MTKKLVAYQVDRDDYEGSVVVFDSNGLAARRRGACMLDIGGDDEYCRVHRVKEFDQYAEKGYVPYKAFLEHGWWMYSAHDNKELREAWEGYNGEEENDDYYTYIYDPLKLVFFQNEQGVWLDWDEMERHAYYINEAKDRLDWWIETVMRCYPQLTFTKFEGGPGRITHTAEYTFPGAKYGGHVRWDWKEGVTPDPKEDFSCWIANGDKETFDNYMKTVV</sequence>
<proteinExistence type="predicted"/>
<name>A0AAU8HZT1_9CAUD</name>
<accession>A0AAU8HZT1</accession>
<protein>
    <submittedName>
        <fullName evidence="1">Uncharacterized protein</fullName>
    </submittedName>
</protein>
<reference evidence="1" key="1">
    <citation type="submission" date="2024-06" db="EMBL/GenBank/DDBJ databases">
        <title>High activity and specificity of bacteriophage cocktails against carbapenem-resistant Klebsiella pneumoniae belonging to high-risk clones CG258 and ST307.</title>
        <authorList>
            <person name="Jimenez Quiceno J."/>
            <person name="Salazar Ospina L."/>
            <person name="Tellez Carrasquilla S."/>
        </authorList>
    </citation>
    <scope>NUCLEOTIDE SEQUENCE</scope>
</reference>